<dbReference type="RefSeq" id="WP_114337103.1">
    <property type="nucleotide sequence ID" value="NZ_QPID01000002.1"/>
</dbReference>
<evidence type="ECO:0000313" key="4">
    <source>
        <dbReference type="EMBL" id="RCU51674.1"/>
    </source>
</evidence>
<evidence type="ECO:0000256" key="2">
    <source>
        <dbReference type="SAM" id="SignalP"/>
    </source>
</evidence>
<dbReference type="PROSITE" id="PS50853">
    <property type="entry name" value="FN3"/>
    <property type="match status" value="3"/>
</dbReference>
<evidence type="ECO:0000256" key="1">
    <source>
        <dbReference type="SAM" id="MobiDB-lite"/>
    </source>
</evidence>
<protein>
    <recommendedName>
        <fullName evidence="3">Fibronectin type-III domain-containing protein</fullName>
    </recommendedName>
</protein>
<name>A0A368NPS1_9GAMM</name>
<dbReference type="Pfam" id="PF09471">
    <property type="entry name" value="Peptidase_M64"/>
    <property type="match status" value="1"/>
</dbReference>
<dbReference type="SMART" id="SM00060">
    <property type="entry name" value="FN3"/>
    <property type="match status" value="3"/>
</dbReference>
<sequence>MSIKRILLSLTLCFMSLTTSLSASAQSRHITLELFNKQAGVQQRTNAPISSRTIDNKVSDATPRTSSQLTNEESQLLVVAVNKSGDALSETVIQNPLRKNVESFNPDTGEIEHAQVVELPKGVVDITLPESADIEQLIIYQQSEGKLVEIDRITVGKSTIKAQSRVAAMSDDVFPVLYNGDSDNRSDLVIVADGYTASEQGKFEQDVQRVVEGYFKEVPYNEYKKFYNVWGVKAVSAVSGAGVNGQQINNAFGGHFGCYGIDRLLCVDESKVQSYVRARMDTNARDQILVVVNTTKYGGAGGTVATMSLASAAIDLALHEIGHSYGGLADEYDYGTCYGGEPSEPNSTSRRGQKWDYWSDISRVDWFEGSSYCATGKYRPTNNSMMRSLGQPFEEINNEVLVLKTYQYADAIDSFSPTKTSLSAHGSQQFELETIDPALSTQQITWYVDGSEVANGSQFTLSKNNYSDGSYLVKAVVQDSTNRVRRDPSNLLSDSISWTVTLSGDDTQCPELTDAPSGLTATQITTNAFTASWEPLADAKQYQIDLFSNDVWESFSTAATSYQFTGLTEGSDAQVRIKASNDCSSTGFSAAVAVKLDDSQGCDVPQVVGQLAIRAVTETSFNVSWDATQSSSSYLIQLWDEGAKKWVDHGTTQATELTITNLPSGTTQYVQVIALNACGDQASPSAWVTIELLTDTQPCEALAAPEKPWATDITATGFTGQWNALAGAASYELQLWDEANRRWYAYTTTTDNQVQVTGQSGTSYFLIRGVNACGEPGEYSPWTEVKLTSQCTSAPAAPSMAVQGGTVSWTKISDATSYELKRWTGSAWVDYMETAATSLQVTASTPTYLIVRATNSCGKSGYSNWVKAR</sequence>
<gene>
    <name evidence="4" type="ORF">DU002_04165</name>
</gene>
<dbReference type="SUPFAM" id="SSF49265">
    <property type="entry name" value="Fibronectin type III"/>
    <property type="match status" value="3"/>
</dbReference>
<evidence type="ECO:0000259" key="3">
    <source>
        <dbReference type="PROSITE" id="PS50853"/>
    </source>
</evidence>
<dbReference type="Pfam" id="PF00041">
    <property type="entry name" value="fn3"/>
    <property type="match status" value="2"/>
</dbReference>
<feature type="compositionally biased region" description="Polar residues" evidence="1">
    <location>
        <begin position="43"/>
        <end position="53"/>
    </location>
</feature>
<dbReference type="EMBL" id="QPID01000002">
    <property type="protein sequence ID" value="RCU51674.1"/>
    <property type="molecule type" value="Genomic_DNA"/>
</dbReference>
<dbReference type="InterPro" id="IPR019026">
    <property type="entry name" value="Peptidase_M64_IgA"/>
</dbReference>
<dbReference type="Gene3D" id="3.40.390.10">
    <property type="entry name" value="Collagenase (Catalytic Domain)"/>
    <property type="match status" value="1"/>
</dbReference>
<comment type="caution">
    <text evidence="4">The sequence shown here is derived from an EMBL/GenBank/DDBJ whole genome shotgun (WGS) entry which is preliminary data.</text>
</comment>
<dbReference type="InterPro" id="IPR036116">
    <property type="entry name" value="FN3_sf"/>
</dbReference>
<dbReference type="CDD" id="cd00063">
    <property type="entry name" value="FN3"/>
    <property type="match status" value="3"/>
</dbReference>
<organism evidence="4 5">
    <name type="scientific">Corallincola holothuriorum</name>
    <dbReference type="NCBI Taxonomy" id="2282215"/>
    <lineage>
        <taxon>Bacteria</taxon>
        <taxon>Pseudomonadati</taxon>
        <taxon>Pseudomonadota</taxon>
        <taxon>Gammaproteobacteria</taxon>
        <taxon>Alteromonadales</taxon>
        <taxon>Psychromonadaceae</taxon>
        <taxon>Corallincola</taxon>
    </lineage>
</organism>
<dbReference type="GO" id="GO:0008237">
    <property type="term" value="F:metallopeptidase activity"/>
    <property type="evidence" value="ECO:0007669"/>
    <property type="project" value="InterPro"/>
</dbReference>
<feature type="domain" description="Fibronectin type-III" evidence="3">
    <location>
        <begin position="704"/>
        <end position="791"/>
    </location>
</feature>
<accession>A0A368NPS1</accession>
<keyword evidence="2" id="KW-0732">Signal</keyword>
<feature type="signal peptide" evidence="2">
    <location>
        <begin position="1"/>
        <end position="25"/>
    </location>
</feature>
<dbReference type="InterPro" id="IPR024079">
    <property type="entry name" value="MetalloPept_cat_dom_sf"/>
</dbReference>
<dbReference type="InterPro" id="IPR013783">
    <property type="entry name" value="Ig-like_fold"/>
</dbReference>
<dbReference type="Gene3D" id="2.60.40.10">
    <property type="entry name" value="Immunoglobulins"/>
    <property type="match status" value="3"/>
</dbReference>
<feature type="domain" description="Fibronectin type-III" evidence="3">
    <location>
        <begin position="607"/>
        <end position="695"/>
    </location>
</feature>
<dbReference type="OrthoDB" id="9143597at2"/>
<keyword evidence="5" id="KW-1185">Reference proteome</keyword>
<evidence type="ECO:0000313" key="5">
    <source>
        <dbReference type="Proteomes" id="UP000252558"/>
    </source>
</evidence>
<feature type="domain" description="Fibronectin type-III" evidence="3">
    <location>
        <begin position="515"/>
        <end position="599"/>
    </location>
</feature>
<feature type="chain" id="PRO_5016655191" description="Fibronectin type-III domain-containing protein" evidence="2">
    <location>
        <begin position="26"/>
        <end position="869"/>
    </location>
</feature>
<proteinExistence type="predicted"/>
<dbReference type="Proteomes" id="UP000252558">
    <property type="component" value="Unassembled WGS sequence"/>
</dbReference>
<dbReference type="InterPro" id="IPR003961">
    <property type="entry name" value="FN3_dom"/>
</dbReference>
<dbReference type="AlphaFoldDB" id="A0A368NPS1"/>
<feature type="region of interest" description="Disordered" evidence="1">
    <location>
        <begin position="43"/>
        <end position="69"/>
    </location>
</feature>
<reference evidence="4 5" key="1">
    <citation type="submission" date="2018-07" db="EMBL/GenBank/DDBJ databases">
        <title>Corallincola holothuriorum sp. nov., a new facultative anaerobe isolated from sea cucumber Apostichopus japonicus.</title>
        <authorList>
            <person name="Xia H."/>
        </authorList>
    </citation>
    <scope>NUCLEOTIDE SEQUENCE [LARGE SCALE GENOMIC DNA]</scope>
    <source>
        <strain evidence="4 5">C4</strain>
    </source>
</reference>